<protein>
    <submittedName>
        <fullName evidence="1">Uncharacterized protein</fullName>
    </submittedName>
</protein>
<evidence type="ECO:0000313" key="1">
    <source>
        <dbReference type="EMBL" id="CAI6296712.1"/>
    </source>
</evidence>
<comment type="caution">
    <text evidence="1">The sequence shown here is derived from an EMBL/GenBank/DDBJ whole genome shotgun (WGS) entry which is preliminary data.</text>
</comment>
<keyword evidence="2" id="KW-1185">Reference proteome</keyword>
<gene>
    <name evidence="1" type="ORF">PDIGIT_LOCUS2677</name>
</gene>
<proteinExistence type="predicted"/>
<sequence length="120" mass="13408">MKKSKHNGERQNGLAKHEYGWEKVRGGLRVMMLCACAAPFFCGYARKKDSNINQRVAEPRVPVASRVATRDLGAATHSTSRRLVKEQSRWVFAWGVGRVGALEARGRLGFESVDEVGRSY</sequence>
<name>A0A9W4U786_9PLEO</name>
<accession>A0A9W4U786</accession>
<reference evidence="1" key="1">
    <citation type="submission" date="2023-01" db="EMBL/GenBank/DDBJ databases">
        <authorList>
            <person name="Van Ghelder C."/>
            <person name="Rancurel C."/>
        </authorList>
    </citation>
    <scope>NUCLEOTIDE SEQUENCE</scope>
    <source>
        <strain evidence="1">CNCM I-4278</strain>
    </source>
</reference>
<dbReference type="EMBL" id="CAOQHR010000002">
    <property type="protein sequence ID" value="CAI6296712.1"/>
    <property type="molecule type" value="Genomic_DNA"/>
</dbReference>
<organism evidence="1 2">
    <name type="scientific">Periconia digitata</name>
    <dbReference type="NCBI Taxonomy" id="1303443"/>
    <lineage>
        <taxon>Eukaryota</taxon>
        <taxon>Fungi</taxon>
        <taxon>Dikarya</taxon>
        <taxon>Ascomycota</taxon>
        <taxon>Pezizomycotina</taxon>
        <taxon>Dothideomycetes</taxon>
        <taxon>Pleosporomycetidae</taxon>
        <taxon>Pleosporales</taxon>
        <taxon>Massarineae</taxon>
        <taxon>Periconiaceae</taxon>
        <taxon>Periconia</taxon>
    </lineage>
</organism>
<dbReference type="AlphaFoldDB" id="A0A9W4U786"/>
<evidence type="ECO:0000313" key="2">
    <source>
        <dbReference type="Proteomes" id="UP001152607"/>
    </source>
</evidence>
<dbReference type="Proteomes" id="UP001152607">
    <property type="component" value="Unassembled WGS sequence"/>
</dbReference>